<gene>
    <name evidence="1" type="ORF">Q5H93_03740</name>
</gene>
<accession>A0ABT9B6E2</accession>
<name>A0ABT9B6E2_9BACT</name>
<dbReference type="Proteomes" id="UP001176429">
    <property type="component" value="Unassembled WGS sequence"/>
</dbReference>
<proteinExistence type="predicted"/>
<comment type="caution">
    <text evidence="1">The sequence shown here is derived from an EMBL/GenBank/DDBJ whole genome shotgun (WGS) entry which is preliminary data.</text>
</comment>
<keyword evidence="2" id="KW-1185">Reference proteome</keyword>
<evidence type="ECO:0000313" key="2">
    <source>
        <dbReference type="Proteomes" id="UP001176429"/>
    </source>
</evidence>
<dbReference type="EMBL" id="JAUQSY010000002">
    <property type="protein sequence ID" value="MDO7873832.1"/>
    <property type="molecule type" value="Genomic_DNA"/>
</dbReference>
<reference evidence="1" key="1">
    <citation type="submission" date="2023-07" db="EMBL/GenBank/DDBJ databases">
        <authorList>
            <person name="Kim M.K."/>
        </authorList>
    </citation>
    <scope>NUCLEOTIDE SEQUENCE</scope>
    <source>
        <strain evidence="1">ASUV-10-1</strain>
    </source>
</reference>
<sequence>MEPQNPTPDPSNHLGWIAPTEAGRAAQLLLAHPHLVAEKLELRWFPNAQLLTHATTHQSAIDSKSTLATGRPIHTRAIEKAVAGMRQPLSELRGVIKKKFKDDYEAYYPTFGLVKSGPNWILPVDHDVLVKNLQTKLLPALTKYGFADDPDTGTAIWQPLLNALDTANTDASKTDASRAEAVGTSAPQDEQTTKALRALVHLVQAQFPDTWEAVLREWEWQKTSF</sequence>
<evidence type="ECO:0000313" key="1">
    <source>
        <dbReference type="EMBL" id="MDO7873832.1"/>
    </source>
</evidence>
<organism evidence="1 2">
    <name type="scientific">Hymenobacter aranciens</name>
    <dbReference type="NCBI Taxonomy" id="3063996"/>
    <lineage>
        <taxon>Bacteria</taxon>
        <taxon>Pseudomonadati</taxon>
        <taxon>Bacteroidota</taxon>
        <taxon>Cytophagia</taxon>
        <taxon>Cytophagales</taxon>
        <taxon>Hymenobacteraceae</taxon>
        <taxon>Hymenobacter</taxon>
    </lineage>
</organism>
<protein>
    <submittedName>
        <fullName evidence="1">Uncharacterized protein</fullName>
    </submittedName>
</protein>
<dbReference type="RefSeq" id="WP_305005145.1">
    <property type="nucleotide sequence ID" value="NZ_JAUQSY010000002.1"/>
</dbReference>